<accession>A0A2P2NVT1</accession>
<protein>
    <submittedName>
        <fullName evidence="1">Uncharacterized protein</fullName>
    </submittedName>
</protein>
<reference evidence="1" key="1">
    <citation type="submission" date="2018-02" db="EMBL/GenBank/DDBJ databases">
        <title>Rhizophora mucronata_Transcriptome.</title>
        <authorList>
            <person name="Meera S.P."/>
            <person name="Sreeshan A."/>
            <person name="Augustine A."/>
        </authorList>
    </citation>
    <scope>NUCLEOTIDE SEQUENCE</scope>
    <source>
        <tissue evidence="1">Leaf</tissue>
    </source>
</reference>
<evidence type="ECO:0000313" key="1">
    <source>
        <dbReference type="EMBL" id="MBX46617.1"/>
    </source>
</evidence>
<sequence length="14" mass="1710">MIQKNSMHYLVRSC</sequence>
<proteinExistence type="predicted"/>
<name>A0A2P2NVT1_RHIMU</name>
<organism evidence="1">
    <name type="scientific">Rhizophora mucronata</name>
    <name type="common">Asiatic mangrove</name>
    <dbReference type="NCBI Taxonomy" id="61149"/>
    <lineage>
        <taxon>Eukaryota</taxon>
        <taxon>Viridiplantae</taxon>
        <taxon>Streptophyta</taxon>
        <taxon>Embryophyta</taxon>
        <taxon>Tracheophyta</taxon>
        <taxon>Spermatophyta</taxon>
        <taxon>Magnoliopsida</taxon>
        <taxon>eudicotyledons</taxon>
        <taxon>Gunneridae</taxon>
        <taxon>Pentapetalae</taxon>
        <taxon>rosids</taxon>
        <taxon>fabids</taxon>
        <taxon>Malpighiales</taxon>
        <taxon>Rhizophoraceae</taxon>
        <taxon>Rhizophora</taxon>
    </lineage>
</organism>
<dbReference type="EMBL" id="GGEC01066133">
    <property type="protein sequence ID" value="MBX46617.1"/>
    <property type="molecule type" value="Transcribed_RNA"/>
</dbReference>